<keyword evidence="7" id="KW-1185">Reference proteome</keyword>
<keyword evidence="5" id="KW-0812">Transmembrane</keyword>
<feature type="transmembrane region" description="Helical" evidence="5">
    <location>
        <begin position="35"/>
        <end position="53"/>
    </location>
</feature>
<proteinExistence type="inferred from homology"/>
<evidence type="ECO:0000313" key="7">
    <source>
        <dbReference type="Proteomes" id="UP000278006"/>
    </source>
</evidence>
<dbReference type="Proteomes" id="UP000278006">
    <property type="component" value="Unassembled WGS sequence"/>
</dbReference>
<evidence type="ECO:0000256" key="2">
    <source>
        <dbReference type="ARBA" id="ARBA00009852"/>
    </source>
</evidence>
<keyword evidence="4 5" id="KW-0472">Membrane</keyword>
<evidence type="ECO:0000256" key="4">
    <source>
        <dbReference type="ARBA" id="ARBA00023136"/>
    </source>
</evidence>
<dbReference type="InterPro" id="IPR011042">
    <property type="entry name" value="6-blade_b-propeller_TolB-like"/>
</dbReference>
<name>A0A3M6QM03_9BURK</name>
<dbReference type="AlphaFoldDB" id="A0A3M6QM03"/>
<dbReference type="EMBL" id="RDQO01000006">
    <property type="protein sequence ID" value="RMX03549.1"/>
    <property type="molecule type" value="Genomic_DNA"/>
</dbReference>
<sequence>MSDGMAAAPAGLPATAPQRGWRQRLLRRVWQTVKLLLGLVVVSAVLFVAIRYYHAHNRLERWWFGHDEHMQQVWASGDAGPIDSLSLHRYAFDFKTRIDGVRDNFSGLAYMPEHGQLLGILNRPADLLRLTREGELVSRHRIHGMSDLEDLVYLGAGKVVAIQEGRNTLVMFDLPAPDQAEVPEEAVRRWKLSFHDQNNRGYEGLAYDATSDSLYIAKEKSPVALYRIRQFSTLPQGQTPALEDVSHLLAKVPFLTDLSAIAFRADTGNLLLLSDESQSLVEIDAQGRLLGVRSLMPERWWDALPMPQPEGLALDADGHIYVASEPNAFYRYRPGAPF</sequence>
<evidence type="ECO:0000256" key="3">
    <source>
        <dbReference type="ARBA" id="ARBA00022475"/>
    </source>
</evidence>
<dbReference type="RefSeq" id="WP_122231527.1">
    <property type="nucleotide sequence ID" value="NZ_RDQO01000006.1"/>
</dbReference>
<keyword evidence="3" id="KW-1003">Cell membrane</keyword>
<dbReference type="InterPro" id="IPR009722">
    <property type="entry name" value="YjiK/CarP"/>
</dbReference>
<accession>A0A3M6QM03</accession>
<evidence type="ECO:0008006" key="8">
    <source>
        <dbReference type="Google" id="ProtNLM"/>
    </source>
</evidence>
<dbReference type="OrthoDB" id="6080098at2"/>
<organism evidence="6 7">
    <name type="scientific">Corticibacter populi</name>
    <dbReference type="NCBI Taxonomy" id="1550736"/>
    <lineage>
        <taxon>Bacteria</taxon>
        <taxon>Pseudomonadati</taxon>
        <taxon>Pseudomonadota</taxon>
        <taxon>Betaproteobacteria</taxon>
        <taxon>Burkholderiales</taxon>
        <taxon>Comamonadaceae</taxon>
        <taxon>Corticibacter</taxon>
    </lineage>
</organism>
<gene>
    <name evidence="6" type="ORF">D8I35_16900</name>
</gene>
<evidence type="ECO:0000256" key="5">
    <source>
        <dbReference type="SAM" id="Phobius"/>
    </source>
</evidence>
<dbReference type="SUPFAM" id="SSF50956">
    <property type="entry name" value="Thermostable phytase (3-phytase)"/>
    <property type="match status" value="1"/>
</dbReference>
<dbReference type="Gene3D" id="2.120.10.30">
    <property type="entry name" value="TolB, C-terminal domain"/>
    <property type="match status" value="1"/>
</dbReference>
<evidence type="ECO:0000313" key="6">
    <source>
        <dbReference type="EMBL" id="RMX03549.1"/>
    </source>
</evidence>
<keyword evidence="5" id="KW-1133">Transmembrane helix</keyword>
<dbReference type="GO" id="GO:0005886">
    <property type="term" value="C:plasma membrane"/>
    <property type="evidence" value="ECO:0007669"/>
    <property type="project" value="UniProtKB-SubCell"/>
</dbReference>
<reference evidence="6 7" key="1">
    <citation type="submission" date="2018-10" db="EMBL/GenBank/DDBJ databases">
        <title>Draft genome of Cortibacter populi DSM10536.</title>
        <authorList>
            <person name="Bernier A.-M."/>
            <person name="Bernard K."/>
        </authorList>
    </citation>
    <scope>NUCLEOTIDE SEQUENCE [LARGE SCALE GENOMIC DNA]</scope>
    <source>
        <strain evidence="6 7">DSM 105136</strain>
    </source>
</reference>
<evidence type="ECO:0000256" key="1">
    <source>
        <dbReference type="ARBA" id="ARBA00004236"/>
    </source>
</evidence>
<dbReference type="Pfam" id="PF06977">
    <property type="entry name" value="SdiA-regulated"/>
    <property type="match status" value="1"/>
</dbReference>
<comment type="caution">
    <text evidence="6">The sequence shown here is derived from an EMBL/GenBank/DDBJ whole genome shotgun (WGS) entry which is preliminary data.</text>
</comment>
<comment type="subcellular location">
    <subcellularLocation>
        <location evidence="1">Cell membrane</location>
    </subcellularLocation>
</comment>
<protein>
    <recommendedName>
        <fullName evidence="8">SMP-30/Gluconolactonase/LRE-like region domain-containing protein</fullName>
    </recommendedName>
</protein>
<dbReference type="CDD" id="cd09971">
    <property type="entry name" value="SdiA-regulated"/>
    <property type="match status" value="1"/>
</dbReference>
<comment type="similarity">
    <text evidence="2">Belongs to the YjiK family.</text>
</comment>